<dbReference type="EMBL" id="JBHSXL010000007">
    <property type="protein sequence ID" value="MFC6892589.1"/>
    <property type="molecule type" value="Genomic_DNA"/>
</dbReference>
<feature type="region of interest" description="Disordered" evidence="1">
    <location>
        <begin position="1"/>
        <end position="67"/>
    </location>
</feature>
<feature type="non-terminal residue" evidence="2">
    <location>
        <position position="67"/>
    </location>
</feature>
<dbReference type="RefSeq" id="WP_379743080.1">
    <property type="nucleotide sequence ID" value="NZ_JBHSXL010000007.1"/>
</dbReference>
<evidence type="ECO:0000313" key="3">
    <source>
        <dbReference type="Proteomes" id="UP001596296"/>
    </source>
</evidence>
<keyword evidence="3" id="KW-1185">Reference proteome</keyword>
<dbReference type="Proteomes" id="UP001596296">
    <property type="component" value="Unassembled WGS sequence"/>
</dbReference>
<dbReference type="AlphaFoldDB" id="A0ABD5USS0"/>
<proteinExistence type="predicted"/>
<comment type="caution">
    <text evidence="2">The sequence shown here is derived from an EMBL/GenBank/DDBJ whole genome shotgun (WGS) entry which is preliminary data.</text>
</comment>
<sequence length="67" mass="6819">MSSSKSGDTGRRYGDICGATNNRGEPCGLPAGWGTPGSQGGRCKFHGGSSTGPSDTDHLEENDFAEG</sequence>
<accession>A0ABD5USS0</accession>
<name>A0ABD5USS0_9EURY</name>
<organism evidence="2 3">
    <name type="scientific">Halopenitus salinus</name>
    <dbReference type="NCBI Taxonomy" id="1198295"/>
    <lineage>
        <taxon>Archaea</taxon>
        <taxon>Methanobacteriati</taxon>
        <taxon>Methanobacteriota</taxon>
        <taxon>Stenosarchaea group</taxon>
        <taxon>Halobacteria</taxon>
        <taxon>Halobacteriales</taxon>
        <taxon>Haloferacaceae</taxon>
        <taxon>Halopenitus</taxon>
    </lineage>
</organism>
<dbReference type="NCBIfam" id="NF041373">
    <property type="entry name" value="HGG_STG"/>
    <property type="match status" value="1"/>
</dbReference>
<dbReference type="InterPro" id="IPR047675">
    <property type="entry name" value="Putative_zinc-bd"/>
</dbReference>
<reference evidence="2 3" key="1">
    <citation type="journal article" date="2019" name="Int. J. Syst. Evol. Microbiol.">
        <title>The Global Catalogue of Microorganisms (GCM) 10K type strain sequencing project: providing services to taxonomists for standard genome sequencing and annotation.</title>
        <authorList>
            <consortium name="The Broad Institute Genomics Platform"/>
            <consortium name="The Broad Institute Genome Sequencing Center for Infectious Disease"/>
            <person name="Wu L."/>
            <person name="Ma J."/>
        </authorList>
    </citation>
    <scope>NUCLEOTIDE SEQUENCE [LARGE SCALE GENOMIC DNA]</scope>
    <source>
        <strain evidence="2 3">SKJ47</strain>
    </source>
</reference>
<protein>
    <submittedName>
        <fullName evidence="2">HGGxSTG domain-containing protein</fullName>
    </submittedName>
</protein>
<evidence type="ECO:0000256" key="1">
    <source>
        <dbReference type="SAM" id="MobiDB-lite"/>
    </source>
</evidence>
<gene>
    <name evidence="2" type="ORF">ACFQE9_08220</name>
</gene>
<evidence type="ECO:0000313" key="2">
    <source>
        <dbReference type="EMBL" id="MFC6892589.1"/>
    </source>
</evidence>